<dbReference type="AlphaFoldDB" id="A0A8D9MEQ4"/>
<name>A0A8D9MEQ4_BRACM</name>
<dbReference type="Proteomes" id="UP000694005">
    <property type="component" value="Chromosome A10"/>
</dbReference>
<dbReference type="EMBL" id="LS974626">
    <property type="protein sequence ID" value="CAG7909547.1"/>
    <property type="molecule type" value="Genomic_DNA"/>
</dbReference>
<reference evidence="1 2" key="1">
    <citation type="submission" date="2021-07" db="EMBL/GenBank/DDBJ databases">
        <authorList>
            <consortium name="Genoscope - CEA"/>
            <person name="William W."/>
        </authorList>
    </citation>
    <scope>NUCLEOTIDE SEQUENCE [LARGE SCALE GENOMIC DNA]</scope>
</reference>
<gene>
    <name evidence="1" type="ORF">BRAPAZ1V2_A10P07930.2</name>
</gene>
<dbReference type="Gramene" id="A10p07930.2_BraZ1">
    <property type="protein sequence ID" value="A10p07930.2_BraZ1.CDS"/>
    <property type="gene ID" value="A10g07930.2_BraZ1"/>
</dbReference>
<evidence type="ECO:0000313" key="1">
    <source>
        <dbReference type="EMBL" id="CAG7909547.1"/>
    </source>
</evidence>
<evidence type="ECO:0008006" key="3">
    <source>
        <dbReference type="Google" id="ProtNLM"/>
    </source>
</evidence>
<accession>A0A8D9MEQ4</accession>
<protein>
    <recommendedName>
        <fullName evidence="3">Retrotransposon gag domain-containing protein</fullName>
    </recommendedName>
</protein>
<proteinExistence type="predicted"/>
<organism evidence="1 2">
    <name type="scientific">Brassica campestris</name>
    <name type="common">Field mustard</name>
    <dbReference type="NCBI Taxonomy" id="3711"/>
    <lineage>
        <taxon>Eukaryota</taxon>
        <taxon>Viridiplantae</taxon>
        <taxon>Streptophyta</taxon>
        <taxon>Embryophyta</taxon>
        <taxon>Tracheophyta</taxon>
        <taxon>Spermatophyta</taxon>
        <taxon>Magnoliopsida</taxon>
        <taxon>eudicotyledons</taxon>
        <taxon>Gunneridae</taxon>
        <taxon>Pentapetalae</taxon>
        <taxon>rosids</taxon>
        <taxon>malvids</taxon>
        <taxon>Brassicales</taxon>
        <taxon>Brassicaceae</taxon>
        <taxon>Brassiceae</taxon>
        <taxon>Brassica</taxon>
    </lineage>
</organism>
<feature type="non-terminal residue" evidence="1">
    <location>
        <position position="82"/>
    </location>
</feature>
<evidence type="ECO:0000313" key="2">
    <source>
        <dbReference type="Proteomes" id="UP000694005"/>
    </source>
</evidence>
<sequence length="82" mass="9628">MVIEETRRTPFTNRIASVRLHHRGKFKLLEYFGNTYLITPHVRAFRLAISRAHLNDDEKEAGYCRFFAENLTEAALEWFAGL</sequence>